<dbReference type="InterPro" id="IPR019775">
    <property type="entry name" value="WD40_repeat_CS"/>
</dbReference>
<dbReference type="SMART" id="SM00320">
    <property type="entry name" value="WD40"/>
    <property type="match status" value="6"/>
</dbReference>
<dbReference type="Pfam" id="PF00400">
    <property type="entry name" value="WD40"/>
    <property type="match status" value="2"/>
</dbReference>
<evidence type="ECO:0000313" key="4">
    <source>
        <dbReference type="EMBL" id="GHO89148.1"/>
    </source>
</evidence>
<feature type="repeat" description="WD" evidence="3">
    <location>
        <begin position="290"/>
        <end position="324"/>
    </location>
</feature>
<organism evidence="4 5">
    <name type="scientific">Dictyobacter formicarum</name>
    <dbReference type="NCBI Taxonomy" id="2778368"/>
    <lineage>
        <taxon>Bacteria</taxon>
        <taxon>Bacillati</taxon>
        <taxon>Chloroflexota</taxon>
        <taxon>Ktedonobacteria</taxon>
        <taxon>Ktedonobacterales</taxon>
        <taxon>Dictyobacteraceae</taxon>
        <taxon>Dictyobacter</taxon>
    </lineage>
</organism>
<gene>
    <name evidence="4" type="ORF">KSZ_71540</name>
</gene>
<dbReference type="InterPro" id="IPR036322">
    <property type="entry name" value="WD40_repeat_dom_sf"/>
</dbReference>
<dbReference type="PANTHER" id="PTHR19879">
    <property type="entry name" value="TRANSCRIPTION INITIATION FACTOR TFIID"/>
    <property type="match status" value="1"/>
</dbReference>
<protein>
    <recommendedName>
        <fullName evidence="6">Anaphase-promoting complex subunit 4 WD40 domain-containing protein</fullName>
    </recommendedName>
</protein>
<keyword evidence="2" id="KW-0677">Repeat</keyword>
<dbReference type="InterPro" id="IPR001680">
    <property type="entry name" value="WD40_rpt"/>
</dbReference>
<dbReference type="PROSITE" id="PS50082">
    <property type="entry name" value="WD_REPEATS_2"/>
    <property type="match status" value="1"/>
</dbReference>
<dbReference type="PROSITE" id="PS00678">
    <property type="entry name" value="WD_REPEATS_1"/>
    <property type="match status" value="1"/>
</dbReference>
<evidence type="ECO:0000256" key="2">
    <source>
        <dbReference type="ARBA" id="ARBA00022737"/>
    </source>
</evidence>
<keyword evidence="5" id="KW-1185">Reference proteome</keyword>
<comment type="caution">
    <text evidence="4">The sequence shown here is derived from an EMBL/GenBank/DDBJ whole genome shotgun (WGS) entry which is preliminary data.</text>
</comment>
<sequence>MNQLGALENMSVFLSMYTRRGEKYMPGNSKDVSSFKVVASLYQTLQGHNHAVLGASFSNDGHVIVSHDPCTIRVWKWHDQQQYVSHCVIETEATAIATSHDGCFIASIYEDRILGEKVRLWSSDGKWVTDLSSQHDACHMIFTPDDRQLAVVDHSGCVSLWDVTTWTLLCESDLPPNAIKTRLNNRIRFLAFAPDGQRLAIEWYTQNGAVQIYEIEEILHGGEIQWQISWSGAVAPAMVQAHSIVRGLSYSPDWQYLAVASDMECIVWIFDAFSLHLIGSFNLPRSIYGIADIAYSSDGTYLALAHGDGTVWVWDVAYQNPILTFSAHLGDIGPYSTVIGSIDWSPNDRLIMTTGVGLYKNWDADTEKSTLDKIDSSVKLWKIQKIPNPRIS</sequence>
<dbReference type="Proteomes" id="UP000635565">
    <property type="component" value="Unassembled WGS sequence"/>
</dbReference>
<dbReference type="SUPFAM" id="SSF50978">
    <property type="entry name" value="WD40 repeat-like"/>
    <property type="match status" value="1"/>
</dbReference>
<dbReference type="PANTHER" id="PTHR19879:SF9">
    <property type="entry name" value="TRANSCRIPTION INITIATION FACTOR TFIID SUBUNIT 5"/>
    <property type="match status" value="1"/>
</dbReference>
<evidence type="ECO:0000313" key="5">
    <source>
        <dbReference type="Proteomes" id="UP000635565"/>
    </source>
</evidence>
<evidence type="ECO:0000256" key="3">
    <source>
        <dbReference type="PROSITE-ProRule" id="PRU00221"/>
    </source>
</evidence>
<reference evidence="4 5" key="1">
    <citation type="journal article" date="2021" name="Int. J. Syst. Evol. Microbiol.">
        <title>Reticulibacter mediterranei gen. nov., sp. nov., within the new family Reticulibacteraceae fam. nov., and Ktedonospora formicarum gen. nov., sp. nov., Ktedonobacter robiniae sp. nov., Dictyobacter formicarum sp. nov. and Dictyobacter arantiisoli sp. nov., belonging to the class Ktedonobacteria.</title>
        <authorList>
            <person name="Yabe S."/>
            <person name="Zheng Y."/>
            <person name="Wang C.M."/>
            <person name="Sakai Y."/>
            <person name="Abe K."/>
            <person name="Yokota A."/>
            <person name="Donadio S."/>
            <person name="Cavaletti L."/>
            <person name="Monciardini P."/>
        </authorList>
    </citation>
    <scope>NUCLEOTIDE SEQUENCE [LARGE SCALE GENOMIC DNA]</scope>
    <source>
        <strain evidence="4 5">SOSP1-9</strain>
    </source>
</reference>
<dbReference type="Gene3D" id="2.130.10.10">
    <property type="entry name" value="YVTN repeat-like/Quinoprotein amine dehydrogenase"/>
    <property type="match status" value="2"/>
</dbReference>
<keyword evidence="1 3" id="KW-0853">WD repeat</keyword>
<proteinExistence type="predicted"/>
<dbReference type="EMBL" id="BNJJ01000032">
    <property type="protein sequence ID" value="GHO89148.1"/>
    <property type="molecule type" value="Genomic_DNA"/>
</dbReference>
<evidence type="ECO:0000256" key="1">
    <source>
        <dbReference type="ARBA" id="ARBA00022574"/>
    </source>
</evidence>
<dbReference type="InterPro" id="IPR015943">
    <property type="entry name" value="WD40/YVTN_repeat-like_dom_sf"/>
</dbReference>
<name>A0ABQ3VUS8_9CHLR</name>
<accession>A0ABQ3VUS8</accession>
<evidence type="ECO:0008006" key="6">
    <source>
        <dbReference type="Google" id="ProtNLM"/>
    </source>
</evidence>